<evidence type="ECO:0000313" key="1">
    <source>
        <dbReference type="EMBL" id="KAJ8719642.1"/>
    </source>
</evidence>
<sequence>MKLLAILTLCFIVKCNSYKILAIFPHNGRSHHIFFASLIEELAVRKHDVTVIDYHSVPSLPNQRQISLQDKDKEVQVDQVNIEEHLKILARSDFSIAYEEAFACQYLANMNCEKLMKNREVQELIASRAHFDVVLVEQFVTDCGLAVAYKLNAPAIGMTSHILLPWTYSRLGAPNNPAFVQNHFFASGTYPNMWNKIKSAIINFAMNTYYRHVTQRVDQEIVNEVYPDIPDLEDLGKNMSLILINQYFPLTGPRLFSSNVVEIGGMHVKENVQIEDKSLQRFLENANKDVVYISFGSVASNVSRKIINEIKKVVEKNSNLLFIWKTDLTDWVPPSNVFLGRWMPQTAIICHPKVVAFVTHSGMLSTTEAMHCGIPIVAIPLFGEQYSNAQSAVESGLGVSVDVLTLNQRILEDALNTILQEKYRKKAKELSRLWKDRPLSPMNTTIFWIEYVARNKGAVNLKPPTVDMPFYQYFMLDAIFVVASVILLIIFILVKLVKLVTKKSPPQKSVKKANKKKHQ</sequence>
<proteinExistence type="predicted"/>
<organism evidence="1 2">
    <name type="scientific">Mythimna loreyi</name>
    <dbReference type="NCBI Taxonomy" id="667449"/>
    <lineage>
        <taxon>Eukaryota</taxon>
        <taxon>Metazoa</taxon>
        <taxon>Ecdysozoa</taxon>
        <taxon>Arthropoda</taxon>
        <taxon>Hexapoda</taxon>
        <taxon>Insecta</taxon>
        <taxon>Pterygota</taxon>
        <taxon>Neoptera</taxon>
        <taxon>Endopterygota</taxon>
        <taxon>Lepidoptera</taxon>
        <taxon>Glossata</taxon>
        <taxon>Ditrysia</taxon>
        <taxon>Noctuoidea</taxon>
        <taxon>Noctuidae</taxon>
        <taxon>Noctuinae</taxon>
        <taxon>Hadenini</taxon>
        <taxon>Mythimna</taxon>
    </lineage>
</organism>
<accession>A0ACC2QKW3</accession>
<evidence type="ECO:0000313" key="2">
    <source>
        <dbReference type="Proteomes" id="UP001231649"/>
    </source>
</evidence>
<dbReference type="Proteomes" id="UP001231649">
    <property type="component" value="Chromosome 3"/>
</dbReference>
<reference evidence="1" key="1">
    <citation type="submission" date="2023-03" db="EMBL/GenBank/DDBJ databases">
        <title>Chromosome-level genomes of two armyworms, Mythimna separata and Mythimna loreyi, provide insights into the biosynthesis and reception of sex pheromones.</title>
        <authorList>
            <person name="Zhao H."/>
        </authorList>
    </citation>
    <scope>NUCLEOTIDE SEQUENCE</scope>
    <source>
        <strain evidence="1">BeijingLab</strain>
    </source>
</reference>
<keyword evidence="2" id="KW-1185">Reference proteome</keyword>
<comment type="caution">
    <text evidence="1">The sequence shown here is derived from an EMBL/GenBank/DDBJ whole genome shotgun (WGS) entry which is preliminary data.</text>
</comment>
<protein>
    <submittedName>
        <fullName evidence="1">Uncharacterized protein</fullName>
    </submittedName>
</protein>
<name>A0ACC2QKW3_9NEOP</name>
<dbReference type="EMBL" id="CM056779">
    <property type="protein sequence ID" value="KAJ8719642.1"/>
    <property type="molecule type" value="Genomic_DNA"/>
</dbReference>
<gene>
    <name evidence="1" type="ORF">PYW08_011817</name>
</gene>